<evidence type="ECO:0000313" key="5">
    <source>
        <dbReference type="RefSeq" id="XP_030751075.1"/>
    </source>
</evidence>
<dbReference type="Gene3D" id="1.10.3520.10">
    <property type="entry name" value="Glycolipid transfer protein"/>
    <property type="match status" value="1"/>
</dbReference>
<dbReference type="PANTHER" id="PTHR10219:SF43">
    <property type="entry name" value="GLYCOLIPID TRANSFER PROTEIN DOMAIN-CONTAINING PROTEIN"/>
    <property type="match status" value="1"/>
</dbReference>
<evidence type="ECO:0000313" key="4">
    <source>
        <dbReference type="RefSeq" id="XP_030751074.1"/>
    </source>
</evidence>
<feature type="domain" description="Glycolipid transfer protein" evidence="2">
    <location>
        <begin position="21"/>
        <end position="167"/>
    </location>
</feature>
<proteinExistence type="inferred from homology"/>
<dbReference type="OrthoDB" id="116883at2759"/>
<evidence type="ECO:0000259" key="2">
    <source>
        <dbReference type="Pfam" id="PF08718"/>
    </source>
</evidence>
<dbReference type="GO" id="GO:0005829">
    <property type="term" value="C:cytosol"/>
    <property type="evidence" value="ECO:0007669"/>
    <property type="project" value="TreeGrafter"/>
</dbReference>
<dbReference type="AlphaFoldDB" id="A0A6J2XK95"/>
<dbReference type="GO" id="GO:1902387">
    <property type="term" value="F:ceramide 1-phosphate binding"/>
    <property type="evidence" value="ECO:0007669"/>
    <property type="project" value="TreeGrafter"/>
</dbReference>
<dbReference type="Pfam" id="PF08718">
    <property type="entry name" value="GLTP"/>
    <property type="match status" value="1"/>
</dbReference>
<dbReference type="FunFam" id="1.10.3520.10:FF:000002">
    <property type="entry name" value="Ceramide-1-phosphate transfer protein"/>
    <property type="match status" value="1"/>
</dbReference>
<dbReference type="Proteomes" id="UP000504635">
    <property type="component" value="Unplaced"/>
</dbReference>
<name>A0A6J2XK95_SITOR</name>
<dbReference type="PANTHER" id="PTHR10219">
    <property type="entry name" value="GLYCOLIPID TRANSFER PROTEIN-RELATED"/>
    <property type="match status" value="1"/>
</dbReference>
<dbReference type="GO" id="GO:0016020">
    <property type="term" value="C:membrane"/>
    <property type="evidence" value="ECO:0007669"/>
    <property type="project" value="TreeGrafter"/>
</dbReference>
<evidence type="ECO:0000256" key="1">
    <source>
        <dbReference type="ARBA" id="ARBA00007148"/>
    </source>
</evidence>
<protein>
    <submittedName>
        <fullName evidence="4 5">Ceramide-1-phosphate transfer protein isoform X2</fullName>
    </submittedName>
</protein>
<dbReference type="RefSeq" id="XP_030751074.1">
    <property type="nucleotide sequence ID" value="XM_030895214.1"/>
</dbReference>
<dbReference type="InterPro" id="IPR036497">
    <property type="entry name" value="GLTP_sf"/>
</dbReference>
<keyword evidence="3" id="KW-1185">Reference proteome</keyword>
<organism evidence="3 4">
    <name type="scientific">Sitophilus oryzae</name>
    <name type="common">Rice weevil</name>
    <name type="synonym">Curculio oryzae</name>
    <dbReference type="NCBI Taxonomy" id="7048"/>
    <lineage>
        <taxon>Eukaryota</taxon>
        <taxon>Metazoa</taxon>
        <taxon>Ecdysozoa</taxon>
        <taxon>Arthropoda</taxon>
        <taxon>Hexapoda</taxon>
        <taxon>Insecta</taxon>
        <taxon>Pterygota</taxon>
        <taxon>Neoptera</taxon>
        <taxon>Endopterygota</taxon>
        <taxon>Coleoptera</taxon>
        <taxon>Polyphaga</taxon>
        <taxon>Cucujiformia</taxon>
        <taxon>Curculionidae</taxon>
        <taxon>Dryophthorinae</taxon>
        <taxon>Sitophilus</taxon>
    </lineage>
</organism>
<dbReference type="SUPFAM" id="SSF110004">
    <property type="entry name" value="Glycolipid transfer protein, GLTP"/>
    <property type="match status" value="1"/>
</dbReference>
<evidence type="ECO:0000313" key="3">
    <source>
        <dbReference type="Proteomes" id="UP000504635"/>
    </source>
</evidence>
<accession>A0A6J2XK95</accession>
<dbReference type="InterPro" id="IPR014830">
    <property type="entry name" value="Glycolipid_transfer_prot_dom"/>
</dbReference>
<dbReference type="GeneID" id="115878663"/>
<dbReference type="GO" id="GO:0032691">
    <property type="term" value="P:negative regulation of interleukin-1 beta production"/>
    <property type="evidence" value="ECO:0007669"/>
    <property type="project" value="UniProtKB-ARBA"/>
</dbReference>
<reference evidence="4 5" key="1">
    <citation type="submission" date="2025-04" db="UniProtKB">
        <authorList>
            <consortium name="RefSeq"/>
        </authorList>
    </citation>
    <scope>IDENTIFICATION</scope>
    <source>
        <tissue evidence="4 5">Gonads</tissue>
    </source>
</reference>
<sequence length="207" mass="23974">MFNIEVVHDKFEASLCEDDDVDLELYLESFEELSKFLSLLGTIFSFVNKDLQQKMDHLNNLLKDNDTTHTYKTVKAMIEHEKESGLLYKTGFVSGSRTLLRIHRGLDFIQLFLKKIGELQDHDTTYVACREAYDLTLAKHHSFMIKNGAKMAMYTLPNRGQLLKRVCIEEEEIERALSLLPKTLEVSSIVYTRIDTLYTAHNLHDLP</sequence>
<dbReference type="RefSeq" id="XP_030751075.1">
    <property type="nucleotide sequence ID" value="XM_030895215.1"/>
</dbReference>
<comment type="similarity">
    <text evidence="1">Belongs to the GLTP family.</text>
</comment>
<gene>
    <name evidence="4 5" type="primary">LOC115878663</name>
</gene>
<dbReference type="GO" id="GO:1902388">
    <property type="term" value="F:ceramide 1-phosphate transfer activity"/>
    <property type="evidence" value="ECO:0007669"/>
    <property type="project" value="TreeGrafter"/>
</dbReference>